<dbReference type="PANTHER" id="PTHR24216">
    <property type="entry name" value="PAXILLIN-RELATED"/>
    <property type="match status" value="1"/>
</dbReference>
<evidence type="ECO:0000313" key="6">
    <source>
        <dbReference type="EMBL" id="KEY73711.1"/>
    </source>
</evidence>
<dbReference type="OrthoDB" id="1112565at2759"/>
<dbReference type="Gene3D" id="2.10.110.10">
    <property type="entry name" value="Cysteine Rich Protein"/>
    <property type="match status" value="2"/>
</dbReference>
<dbReference type="PANTHER" id="PTHR24216:SF65">
    <property type="entry name" value="PAXILLIN-LIKE PROTEIN 1"/>
    <property type="match status" value="1"/>
</dbReference>
<dbReference type="HOGENOM" id="CLU_014492_1_0_1"/>
<keyword evidence="2 3" id="KW-0862">Zinc</keyword>
<feature type="region of interest" description="Disordered" evidence="4">
    <location>
        <begin position="157"/>
        <end position="176"/>
    </location>
</feature>
<dbReference type="EMBL" id="KL647768">
    <property type="protein sequence ID" value="KEY73711.1"/>
    <property type="molecule type" value="Genomic_DNA"/>
</dbReference>
<feature type="compositionally biased region" description="Polar residues" evidence="4">
    <location>
        <begin position="397"/>
        <end position="410"/>
    </location>
</feature>
<feature type="compositionally biased region" description="Gly residues" evidence="4">
    <location>
        <begin position="715"/>
        <end position="725"/>
    </location>
</feature>
<feature type="compositionally biased region" description="Polar residues" evidence="4">
    <location>
        <begin position="373"/>
        <end position="385"/>
    </location>
</feature>
<proteinExistence type="predicted"/>
<evidence type="ECO:0000256" key="4">
    <source>
        <dbReference type="SAM" id="MobiDB-lite"/>
    </source>
</evidence>
<feature type="region of interest" description="Disordered" evidence="4">
    <location>
        <begin position="203"/>
        <end position="561"/>
    </location>
</feature>
<feature type="domain" description="LIM zinc-binding" evidence="5">
    <location>
        <begin position="624"/>
        <end position="682"/>
    </location>
</feature>
<sequence>MAMPRESAFMPAIKCSLCGRDVEISMMGDHLCMGPAEERETSPPPTSQARDLLIKVAPLPIKLDDKFNDRHASPSPPDNGRMPPRVDTGVASRSQSPPTKQQESLTMITDRPYARLDQLTPGSPSSGTQTVSPLTPTGHVGLGQGDGYFSPQIASEETFPSPSQGRRPGGYGGFADVDPYDASRAMDKQANVNIAAQRFESNVPETLDRYQTATTNRYPPQQDAYGRNLTQSPAPMDQANAGYAAPPKVPSKNGYGGFGPPGKNDPFTDRDNAFRADTYQPSSASTENHARVPSAGNDRVERMKRDSAAEHSRRPSTGPDTTRPPPPRSNTLRAYNERSTSQSSVDLAAEFGIGNPYHTPSDSASSGYSLASNQPSYASAQTSPARSHDSRKPSVVTDMTTAFNDLQMSPQKRYDAVKQPPSRTPPPALDSPYAASPRDMRYERNDPAVQEPRGLNQNLRPDDGLLSSPDSYSPQAKRDTEWFGLQPQEHSRSGSVPKPLTRRLENLPVPTRSDSLPETRRNDRAPVPDRSASVSGPGLRDLTPPIPKASREPPQHPSRGDCKSCGLAIRGKSISSADGRLTGKYHKACFVCASCSEPFTSAEFYVLNDKPYCGQHYHQLNGSLCGGCGRGIEGQYLEDEAMVKYHVGCFRCLDCGNSLSNGYFEVEGGSYCERDAWKRVQASSMNNPVGSDGGPYGQSRGAPSSRFEPPRPPRGYGGIPGGPRGGRQPYGLPGNKPRGGPGPYMGAGAGMGLAPPRAPQMNKRMTRLGMM</sequence>
<feature type="compositionally biased region" description="Polar residues" evidence="4">
    <location>
        <begin position="91"/>
        <end position="107"/>
    </location>
</feature>
<dbReference type="AlphaFoldDB" id="A0A084B832"/>
<feature type="compositionally biased region" description="Gly residues" evidence="4">
    <location>
        <begin position="737"/>
        <end position="751"/>
    </location>
</feature>
<dbReference type="PROSITE" id="PS50023">
    <property type="entry name" value="LIM_DOMAIN_2"/>
    <property type="match status" value="2"/>
</dbReference>
<feature type="compositionally biased region" description="Basic and acidic residues" evidence="4">
    <location>
        <begin position="549"/>
        <end position="561"/>
    </location>
</feature>
<feature type="compositionally biased region" description="Polar residues" evidence="4">
    <location>
        <begin position="203"/>
        <end position="219"/>
    </location>
</feature>
<keyword evidence="3" id="KW-0440">LIM domain</keyword>
<protein>
    <recommendedName>
        <fullName evidence="5">LIM zinc-binding domain-containing protein</fullName>
    </recommendedName>
</protein>
<dbReference type="SUPFAM" id="SSF57716">
    <property type="entry name" value="Glucocorticoid receptor-like (DNA-binding domain)"/>
    <property type="match status" value="1"/>
</dbReference>
<evidence type="ECO:0000313" key="7">
    <source>
        <dbReference type="Proteomes" id="UP000028045"/>
    </source>
</evidence>
<evidence type="ECO:0000256" key="1">
    <source>
        <dbReference type="ARBA" id="ARBA00022723"/>
    </source>
</evidence>
<dbReference type="Proteomes" id="UP000028045">
    <property type="component" value="Unassembled WGS sequence"/>
</dbReference>
<dbReference type="Pfam" id="PF00412">
    <property type="entry name" value="LIM"/>
    <property type="match status" value="2"/>
</dbReference>
<evidence type="ECO:0000256" key="2">
    <source>
        <dbReference type="ARBA" id="ARBA00022833"/>
    </source>
</evidence>
<feature type="compositionally biased region" description="Low complexity" evidence="4">
    <location>
        <begin position="361"/>
        <end position="372"/>
    </location>
</feature>
<feature type="compositionally biased region" description="Basic and acidic residues" evidence="4">
    <location>
        <begin position="298"/>
        <end position="313"/>
    </location>
</feature>
<accession>A0A084B832</accession>
<keyword evidence="7" id="KW-1185">Reference proteome</keyword>
<organism evidence="6 7">
    <name type="scientific">Stachybotrys chartarum (strain CBS 109288 / IBT 7711)</name>
    <name type="common">Toxic black mold</name>
    <name type="synonym">Stilbospora chartarum</name>
    <dbReference type="NCBI Taxonomy" id="1280523"/>
    <lineage>
        <taxon>Eukaryota</taxon>
        <taxon>Fungi</taxon>
        <taxon>Dikarya</taxon>
        <taxon>Ascomycota</taxon>
        <taxon>Pezizomycotina</taxon>
        <taxon>Sordariomycetes</taxon>
        <taxon>Hypocreomycetidae</taxon>
        <taxon>Hypocreales</taxon>
        <taxon>Stachybotryaceae</taxon>
        <taxon>Stachybotrys</taxon>
    </lineage>
</organism>
<dbReference type="FunFam" id="2.10.110.10:FF:000105">
    <property type="entry name" value="Similar to LIM domain-containing protein"/>
    <property type="match status" value="1"/>
</dbReference>
<gene>
    <name evidence="6" type="ORF">S7711_06285</name>
</gene>
<feature type="compositionally biased region" description="Polar residues" evidence="4">
    <location>
        <begin position="120"/>
        <end position="135"/>
    </location>
</feature>
<dbReference type="GO" id="GO:0030695">
    <property type="term" value="F:GTPase regulator activity"/>
    <property type="evidence" value="ECO:0007669"/>
    <property type="project" value="UniProtKB-ARBA"/>
</dbReference>
<feature type="compositionally biased region" description="Basic and acidic residues" evidence="4">
    <location>
        <begin position="515"/>
        <end position="527"/>
    </location>
</feature>
<evidence type="ECO:0000259" key="5">
    <source>
        <dbReference type="PROSITE" id="PS50023"/>
    </source>
</evidence>
<feature type="domain" description="LIM zinc-binding" evidence="5">
    <location>
        <begin position="560"/>
        <end position="623"/>
    </location>
</feature>
<dbReference type="PROSITE" id="PS00478">
    <property type="entry name" value="LIM_DOMAIN_1"/>
    <property type="match status" value="1"/>
</dbReference>
<reference evidence="6 7" key="1">
    <citation type="journal article" date="2014" name="BMC Genomics">
        <title>Comparative genome sequencing reveals chemotype-specific gene clusters in the toxigenic black mold Stachybotrys.</title>
        <authorList>
            <person name="Semeiks J."/>
            <person name="Borek D."/>
            <person name="Otwinowski Z."/>
            <person name="Grishin N.V."/>
        </authorList>
    </citation>
    <scope>NUCLEOTIDE SEQUENCE [LARGE SCALE GENOMIC DNA]</scope>
    <source>
        <strain evidence="7">CBS 109288 / IBT 7711</strain>
    </source>
</reference>
<dbReference type="GO" id="GO:0046872">
    <property type="term" value="F:metal ion binding"/>
    <property type="evidence" value="ECO:0007669"/>
    <property type="project" value="UniProtKB-KW"/>
</dbReference>
<feature type="region of interest" description="Disordered" evidence="4">
    <location>
        <begin position="684"/>
        <end position="771"/>
    </location>
</feature>
<dbReference type="CDD" id="cd09397">
    <property type="entry name" value="LIM1_UF1"/>
    <property type="match status" value="1"/>
</dbReference>
<keyword evidence="1 3" id="KW-0479">Metal-binding</keyword>
<dbReference type="SMART" id="SM00132">
    <property type="entry name" value="LIM"/>
    <property type="match status" value="2"/>
</dbReference>
<feature type="compositionally biased region" description="Polar residues" evidence="4">
    <location>
        <begin position="330"/>
        <end position="345"/>
    </location>
</feature>
<name>A0A084B832_STACB</name>
<dbReference type="CDD" id="cd08368">
    <property type="entry name" value="LIM"/>
    <property type="match status" value="1"/>
</dbReference>
<evidence type="ECO:0000256" key="3">
    <source>
        <dbReference type="PROSITE-ProRule" id="PRU00125"/>
    </source>
</evidence>
<dbReference type="InterPro" id="IPR001781">
    <property type="entry name" value="Znf_LIM"/>
</dbReference>
<feature type="region of interest" description="Disordered" evidence="4">
    <location>
        <begin position="64"/>
        <end position="137"/>
    </location>
</feature>